<keyword evidence="1" id="KW-1133">Transmembrane helix</keyword>
<keyword evidence="1" id="KW-0812">Transmembrane</keyword>
<dbReference type="AlphaFoldDB" id="S3D759"/>
<name>S3D759_GLAL2</name>
<keyword evidence="1" id="KW-0472">Membrane</keyword>
<dbReference type="InterPro" id="IPR046529">
    <property type="entry name" value="DUF6594"/>
</dbReference>
<dbReference type="HOGENOM" id="CLU_823985_0_0_1"/>
<keyword evidence="4" id="KW-1185">Reference proteome</keyword>
<feature type="transmembrane region" description="Helical" evidence="1">
    <location>
        <begin position="313"/>
        <end position="331"/>
    </location>
</feature>
<proteinExistence type="predicted"/>
<dbReference type="Pfam" id="PF20237">
    <property type="entry name" value="DUF6594"/>
    <property type="match status" value="1"/>
</dbReference>
<dbReference type="OMA" id="ECHENSP"/>
<dbReference type="OrthoDB" id="3546297at2759"/>
<organism evidence="3 4">
    <name type="scientific">Glarea lozoyensis (strain ATCC 20868 / MF5171)</name>
    <dbReference type="NCBI Taxonomy" id="1116229"/>
    <lineage>
        <taxon>Eukaryota</taxon>
        <taxon>Fungi</taxon>
        <taxon>Dikarya</taxon>
        <taxon>Ascomycota</taxon>
        <taxon>Pezizomycotina</taxon>
        <taxon>Leotiomycetes</taxon>
        <taxon>Helotiales</taxon>
        <taxon>Helotiaceae</taxon>
        <taxon>Glarea</taxon>
    </lineage>
</organism>
<evidence type="ECO:0000313" key="3">
    <source>
        <dbReference type="EMBL" id="EPE32984.1"/>
    </source>
</evidence>
<dbReference type="EMBL" id="KE145358">
    <property type="protein sequence ID" value="EPE32984.1"/>
    <property type="molecule type" value="Genomic_DNA"/>
</dbReference>
<gene>
    <name evidence="3" type="ORF">GLAREA_05996</name>
</gene>
<protein>
    <recommendedName>
        <fullName evidence="2">DUF6594 domain-containing protein</fullName>
    </recommendedName>
</protein>
<feature type="transmembrane region" description="Helical" evidence="1">
    <location>
        <begin position="261"/>
        <end position="280"/>
    </location>
</feature>
<reference evidence="3 4" key="1">
    <citation type="journal article" date="2013" name="BMC Genomics">
        <title>Genomics-driven discovery of the pneumocandin biosynthetic gene cluster in the fungus Glarea lozoyensis.</title>
        <authorList>
            <person name="Chen L."/>
            <person name="Yue Q."/>
            <person name="Zhang X."/>
            <person name="Xiang M."/>
            <person name="Wang C."/>
            <person name="Li S."/>
            <person name="Che Y."/>
            <person name="Ortiz-Lopez F.J."/>
            <person name="Bills G.F."/>
            <person name="Liu X."/>
            <person name="An Z."/>
        </authorList>
    </citation>
    <scope>NUCLEOTIDE SEQUENCE [LARGE SCALE GENOMIC DNA]</scope>
    <source>
        <strain evidence="4">ATCC 20868 / MF5171</strain>
    </source>
</reference>
<sequence length="337" mass="37670">MRLFTGRPSDFEGTSVKEEPTSAVCTKSASIIPTYTNPSSIDLPTYPIQIPPTFRTPSTSTLGRDSGVFANTSPASAQAKSVLEDFELKASLIGDGFPSRDHKTMVQAMFLDNIYYATAKLHRHNWILKGGNERYKELKTMDRWDTIHEDLERYVKAIENYERWLNCKVQYTDVETTTQPPSIRVWGRTLAILECAQHYANKSGNKLSAAVLEELSRPLFKSRNPLLGKLHTAWTRPKTLGKADKERTESQPRLSSIVPKSIIATIAGAALAVPVLVMVLDPRMITAVFVTSTFVMVVGLILAYWMSEAQKQDVFTAMVVYAAVWTVFLTCERGLRG</sequence>
<evidence type="ECO:0000313" key="4">
    <source>
        <dbReference type="Proteomes" id="UP000016922"/>
    </source>
</evidence>
<evidence type="ECO:0000256" key="1">
    <source>
        <dbReference type="SAM" id="Phobius"/>
    </source>
</evidence>
<dbReference type="GeneID" id="19465050"/>
<dbReference type="RefSeq" id="XP_008079601.1">
    <property type="nucleotide sequence ID" value="XM_008081410.1"/>
</dbReference>
<dbReference type="Proteomes" id="UP000016922">
    <property type="component" value="Unassembled WGS sequence"/>
</dbReference>
<feature type="domain" description="DUF6594" evidence="2">
    <location>
        <begin position="134"/>
        <end position="324"/>
    </location>
</feature>
<evidence type="ECO:0000259" key="2">
    <source>
        <dbReference type="Pfam" id="PF20237"/>
    </source>
</evidence>
<accession>S3D759</accession>
<feature type="transmembrane region" description="Helical" evidence="1">
    <location>
        <begin position="287"/>
        <end position="307"/>
    </location>
</feature>
<dbReference type="KEGG" id="glz:GLAREA_05996"/>